<comment type="subunit">
    <text evidence="6">Forms polymers.</text>
</comment>
<keyword evidence="1 6" id="KW-0963">Cytoplasm</keyword>
<protein>
    <recommendedName>
        <fullName evidence="6">Cell shape-determining protein MreB</fullName>
    </recommendedName>
</protein>
<evidence type="ECO:0000313" key="7">
    <source>
        <dbReference type="EMBL" id="SDA53711.1"/>
    </source>
</evidence>
<dbReference type="Pfam" id="PF06723">
    <property type="entry name" value="MreB_Mbl"/>
    <property type="match status" value="1"/>
</dbReference>
<dbReference type="Gene3D" id="3.30.420.40">
    <property type="match status" value="3"/>
</dbReference>
<evidence type="ECO:0000313" key="8">
    <source>
        <dbReference type="Proteomes" id="UP000199689"/>
    </source>
</evidence>
<feature type="binding site" evidence="6">
    <location>
        <begin position="231"/>
        <end position="234"/>
    </location>
    <ligand>
        <name>ATP</name>
        <dbReference type="ChEBI" id="CHEBI:30616"/>
    </ligand>
</feature>
<sequence>MSTKIKGVKNNLQLSMPGGSLVDWLGGLGAEDIGVDLGSSNVVIYIKNQGLVFPESSVVAVREKNGEFVASGTRAEEMEGRTPKGIYTIRPIKESAIVDYRATAHLLNSIINQSYLKRMFFHPRLIICVPVGITGVQRRALLEAAFTMGARKTVLIEQPIASLMGIGLDASHMEGAMIVDVGGGTTSVSVASVHGIVVSDYSRMAGMAMDQAIIARVREVYKVEIGRKAAELVKIALGARWHIDNRKRSTSVCGTSLVTGLPVKIEVTGKVAAEALTPVLEHIFRKVRSVLQKTPPALLADIRDHGIMITGGAGQLKGLDQMITNLTGIPAYVVEHPLYVNAIGAGTALGYMNDLRDSMQDLR</sequence>
<evidence type="ECO:0000256" key="5">
    <source>
        <dbReference type="ARBA" id="ARBA00023458"/>
    </source>
</evidence>
<dbReference type="InterPro" id="IPR056546">
    <property type="entry name" value="MreB_MamK-like"/>
</dbReference>
<dbReference type="Proteomes" id="UP000199689">
    <property type="component" value="Unassembled WGS sequence"/>
</dbReference>
<comment type="similarity">
    <text evidence="5 6">Belongs to the FtsA/MreB family.</text>
</comment>
<keyword evidence="2 6" id="KW-0547">Nucleotide-binding</keyword>
<dbReference type="GO" id="GO:0005524">
    <property type="term" value="F:ATP binding"/>
    <property type="evidence" value="ECO:0007669"/>
    <property type="project" value="UniProtKB-KW"/>
</dbReference>
<dbReference type="NCBIfam" id="NF010539">
    <property type="entry name" value="PRK13927.1"/>
    <property type="match status" value="1"/>
</dbReference>
<dbReference type="InterPro" id="IPR004753">
    <property type="entry name" value="MreB"/>
</dbReference>
<dbReference type="PANTHER" id="PTHR42749:SF1">
    <property type="entry name" value="CELL SHAPE-DETERMINING PROTEIN MREB"/>
    <property type="match status" value="1"/>
</dbReference>
<dbReference type="STRING" id="209880.SAMN02910343_01169"/>
<keyword evidence="3 6" id="KW-0067">ATP-binding</keyword>
<comment type="caution">
    <text evidence="6">Lacks conserved residue(s) required for the propagation of feature annotation.</text>
</comment>
<evidence type="ECO:0000256" key="4">
    <source>
        <dbReference type="ARBA" id="ARBA00022960"/>
    </source>
</evidence>
<evidence type="ECO:0000256" key="2">
    <source>
        <dbReference type="ARBA" id="ARBA00022741"/>
    </source>
</evidence>
<dbReference type="RefSeq" id="WP_234944941.1">
    <property type="nucleotide sequence ID" value="NZ_FMXA01000014.1"/>
</dbReference>
<reference evidence="7 8" key="1">
    <citation type="submission" date="2016-10" db="EMBL/GenBank/DDBJ databases">
        <authorList>
            <person name="de Groot N.N."/>
        </authorList>
    </citation>
    <scope>NUCLEOTIDE SEQUENCE [LARGE SCALE GENOMIC DNA]</scope>
    <source>
        <strain evidence="7 8">DSM 15230</strain>
    </source>
</reference>
<dbReference type="HAMAP" id="MF_02207">
    <property type="entry name" value="MreB"/>
    <property type="match status" value="1"/>
</dbReference>
<dbReference type="EMBL" id="FMXA01000014">
    <property type="protein sequence ID" value="SDA53711.1"/>
    <property type="molecule type" value="Genomic_DNA"/>
</dbReference>
<evidence type="ECO:0000256" key="1">
    <source>
        <dbReference type="ARBA" id="ARBA00022490"/>
    </source>
</evidence>
<evidence type="ECO:0000256" key="3">
    <source>
        <dbReference type="ARBA" id="ARBA00022840"/>
    </source>
</evidence>
<dbReference type="CDD" id="cd10225">
    <property type="entry name" value="ASKHA_NBD_MreB-like"/>
    <property type="match status" value="1"/>
</dbReference>
<dbReference type="PANTHER" id="PTHR42749">
    <property type="entry name" value="CELL SHAPE-DETERMINING PROTEIN MREB"/>
    <property type="match status" value="1"/>
</dbReference>
<dbReference type="GO" id="GO:0005737">
    <property type="term" value="C:cytoplasm"/>
    <property type="evidence" value="ECO:0007669"/>
    <property type="project" value="UniProtKB-SubCell"/>
</dbReference>
<dbReference type="InterPro" id="IPR043129">
    <property type="entry name" value="ATPase_NBD"/>
</dbReference>
<keyword evidence="8" id="KW-1185">Reference proteome</keyword>
<dbReference type="GO" id="GO:0000902">
    <property type="term" value="P:cell morphogenesis"/>
    <property type="evidence" value="ECO:0007669"/>
    <property type="project" value="InterPro"/>
</dbReference>
<keyword evidence="4 6" id="KW-0133">Cell shape</keyword>
<feature type="binding site" evidence="6">
    <location>
        <begin position="183"/>
        <end position="185"/>
    </location>
    <ligand>
        <name>ATP</name>
        <dbReference type="ChEBI" id="CHEBI:30616"/>
    </ligand>
</feature>
<comment type="subcellular location">
    <subcellularLocation>
        <location evidence="6">Cytoplasm</location>
    </subcellularLocation>
    <text evidence="6">Membrane-associated.</text>
</comment>
<dbReference type="AlphaFoldDB" id="A0A1G5W6J0"/>
<dbReference type="SUPFAM" id="SSF53067">
    <property type="entry name" value="Actin-like ATPase domain"/>
    <property type="match status" value="2"/>
</dbReference>
<dbReference type="PRINTS" id="PR01652">
    <property type="entry name" value="SHAPEPROTEIN"/>
</dbReference>
<name>A0A1G5W6J0_9FIRM</name>
<accession>A0A1G5W6J0</accession>
<proteinExistence type="inferred from homology"/>
<dbReference type="GO" id="GO:0008360">
    <property type="term" value="P:regulation of cell shape"/>
    <property type="evidence" value="ECO:0007669"/>
    <property type="project" value="UniProtKB-UniRule"/>
</dbReference>
<dbReference type="GeneID" id="87756185"/>
<comment type="function">
    <text evidence="6">Forms membrane-associated dynamic filaments that are essential for cell shape determination. Acts by regulating cell wall synthesis and cell elongation, and thus cell shape. A feedback loop between cell geometry and MreB localization may maintain elongated cell shape by targeting cell wall growth to regions of negative cell wall curvature.</text>
</comment>
<gene>
    <name evidence="6" type="primary">mreB</name>
    <name evidence="7" type="ORF">SAMN02910343_01169</name>
</gene>
<organism evidence="7 8">
    <name type="scientific">Allisonella histaminiformans</name>
    <dbReference type="NCBI Taxonomy" id="209880"/>
    <lineage>
        <taxon>Bacteria</taxon>
        <taxon>Bacillati</taxon>
        <taxon>Bacillota</taxon>
        <taxon>Negativicutes</taxon>
        <taxon>Veillonellales</taxon>
        <taxon>Veillonellaceae</taxon>
        <taxon>Allisonella</taxon>
    </lineage>
</organism>
<evidence type="ECO:0000256" key="6">
    <source>
        <dbReference type="HAMAP-Rule" id="MF_02207"/>
    </source>
</evidence>